<evidence type="ECO:0000256" key="4">
    <source>
        <dbReference type="ARBA" id="ARBA00022833"/>
    </source>
</evidence>
<proteinExistence type="inferred from homology"/>
<dbReference type="EMBL" id="LUKD01000001">
    <property type="protein sequence ID" value="KYG69149.1"/>
    <property type="molecule type" value="Genomic_DNA"/>
</dbReference>
<keyword evidence="4 6" id="KW-0862">Zinc</keyword>
<dbReference type="Gene3D" id="3.30.2010.10">
    <property type="entry name" value="Metalloproteases ('zincins'), catalytic domain"/>
    <property type="match status" value="1"/>
</dbReference>
<dbReference type="InterPro" id="IPR001915">
    <property type="entry name" value="Peptidase_M48"/>
</dbReference>
<gene>
    <name evidence="8" type="ORF">AZI87_07990</name>
</gene>
<name>A0A162GXD2_BDEBC</name>
<comment type="cofactor">
    <cofactor evidence="6">
        <name>Zn(2+)</name>
        <dbReference type="ChEBI" id="CHEBI:29105"/>
    </cofactor>
    <text evidence="6">Binds 1 zinc ion per subunit.</text>
</comment>
<evidence type="ECO:0000313" key="9">
    <source>
        <dbReference type="Proteomes" id="UP000075799"/>
    </source>
</evidence>
<evidence type="ECO:0000256" key="2">
    <source>
        <dbReference type="ARBA" id="ARBA00022723"/>
    </source>
</evidence>
<keyword evidence="3 6" id="KW-0378">Hydrolase</keyword>
<protein>
    <recommendedName>
        <fullName evidence="7">Peptidase M48 domain-containing protein</fullName>
    </recommendedName>
</protein>
<accession>A0A162GXD2</accession>
<keyword evidence="5 6" id="KW-0482">Metalloprotease</keyword>
<dbReference type="GO" id="GO:0016020">
    <property type="term" value="C:membrane"/>
    <property type="evidence" value="ECO:0007669"/>
    <property type="project" value="TreeGrafter"/>
</dbReference>
<dbReference type="Pfam" id="PF01435">
    <property type="entry name" value="Peptidase_M48"/>
    <property type="match status" value="1"/>
</dbReference>
<dbReference type="Proteomes" id="UP000075799">
    <property type="component" value="Unassembled WGS sequence"/>
</dbReference>
<reference evidence="8 9" key="1">
    <citation type="submission" date="2016-03" db="EMBL/GenBank/DDBJ databases">
        <authorList>
            <person name="Ploux O."/>
        </authorList>
    </citation>
    <scope>NUCLEOTIDE SEQUENCE [LARGE SCALE GENOMIC DNA]</scope>
    <source>
        <strain evidence="8 9">EC13</strain>
    </source>
</reference>
<comment type="caution">
    <text evidence="8">The sequence shown here is derived from an EMBL/GenBank/DDBJ whole genome shotgun (WGS) entry which is preliminary data.</text>
</comment>
<organism evidence="8 9">
    <name type="scientific">Bdellovibrio bacteriovorus</name>
    <dbReference type="NCBI Taxonomy" id="959"/>
    <lineage>
        <taxon>Bacteria</taxon>
        <taxon>Pseudomonadati</taxon>
        <taxon>Bdellovibrionota</taxon>
        <taxon>Bdellovibrionia</taxon>
        <taxon>Bdellovibrionales</taxon>
        <taxon>Pseudobdellovibrionaceae</taxon>
        <taxon>Bdellovibrio</taxon>
    </lineage>
</organism>
<sequence>MALQKGVCFSFYMNQKEALLKLDEVLDQWISTPMGRRTFLTSIPLLMAACSTEQHRQREGNLRGDETTLTYDQERNLTKEALPQMRKDYPPVQNPQLQSYISQLGRKIVTANNLQGNPYNYNFTVVDVGYVNAFALPAGTIFVTAPLIAMADSEAELAGVIGHEVGHVKARHTAQRMDAAKKAEGKSWMYAAGGGILGGALGYGIGKLLCNQGDDQCMQKATAYGLAAGAGGGLLVQKYAFMANSREDEMEADRIGFRTSVAAGYDKDKVGLFYEKLLKMEEQSKGEQNKMLSSLADAMSTHPPSRERVVQMNQMAAEQRNGPRTIVSTKEFDRMKLLCGELTKKKQKTG</sequence>
<evidence type="ECO:0000256" key="1">
    <source>
        <dbReference type="ARBA" id="ARBA00022670"/>
    </source>
</evidence>
<dbReference type="GO" id="GO:0051603">
    <property type="term" value="P:proteolysis involved in protein catabolic process"/>
    <property type="evidence" value="ECO:0007669"/>
    <property type="project" value="TreeGrafter"/>
</dbReference>
<evidence type="ECO:0000256" key="5">
    <source>
        <dbReference type="ARBA" id="ARBA00023049"/>
    </source>
</evidence>
<dbReference type="GO" id="GO:0046872">
    <property type="term" value="F:metal ion binding"/>
    <property type="evidence" value="ECO:0007669"/>
    <property type="project" value="UniProtKB-KW"/>
</dbReference>
<evidence type="ECO:0000256" key="3">
    <source>
        <dbReference type="ARBA" id="ARBA00022801"/>
    </source>
</evidence>
<evidence type="ECO:0000313" key="8">
    <source>
        <dbReference type="EMBL" id="KYG69149.1"/>
    </source>
</evidence>
<dbReference type="PANTHER" id="PTHR22726:SF1">
    <property type="entry name" value="METALLOENDOPEPTIDASE OMA1, MITOCHONDRIAL"/>
    <property type="match status" value="1"/>
</dbReference>
<evidence type="ECO:0000259" key="7">
    <source>
        <dbReference type="Pfam" id="PF01435"/>
    </source>
</evidence>
<dbReference type="AlphaFoldDB" id="A0A162GXD2"/>
<feature type="domain" description="Peptidase M48" evidence="7">
    <location>
        <begin position="95"/>
        <end position="314"/>
    </location>
</feature>
<dbReference type="InterPro" id="IPR051156">
    <property type="entry name" value="Mito/Outer_Membr_Metalloprot"/>
</dbReference>
<dbReference type="PANTHER" id="PTHR22726">
    <property type="entry name" value="METALLOENDOPEPTIDASE OMA1"/>
    <property type="match status" value="1"/>
</dbReference>
<keyword evidence="2" id="KW-0479">Metal-binding</keyword>
<keyword evidence="1 6" id="KW-0645">Protease</keyword>
<comment type="similarity">
    <text evidence="6">Belongs to the peptidase M48 family.</text>
</comment>
<evidence type="ECO:0000256" key="6">
    <source>
        <dbReference type="RuleBase" id="RU003983"/>
    </source>
</evidence>
<dbReference type="GO" id="GO:0004222">
    <property type="term" value="F:metalloendopeptidase activity"/>
    <property type="evidence" value="ECO:0007669"/>
    <property type="project" value="InterPro"/>
</dbReference>